<organism evidence="2">
    <name type="scientific">Virus NIOZ-UU157</name>
    <dbReference type="NCBI Taxonomy" id="2763269"/>
    <lineage>
        <taxon>Viruses</taxon>
    </lineage>
</organism>
<dbReference type="EMBL" id="MW030544">
    <property type="protein sequence ID" value="QPI16213.1"/>
    <property type="molecule type" value="Genomic_DNA"/>
</dbReference>
<name>A0A7S9XG28_9VIRU</name>
<feature type="transmembrane region" description="Helical" evidence="1">
    <location>
        <begin position="6"/>
        <end position="24"/>
    </location>
</feature>
<proteinExistence type="predicted"/>
<protein>
    <submittedName>
        <fullName evidence="2">Uncharacterized protein</fullName>
    </submittedName>
</protein>
<accession>A0A7S9XG28</accession>
<evidence type="ECO:0000313" key="2">
    <source>
        <dbReference type="EMBL" id="QPI16213.1"/>
    </source>
</evidence>
<keyword evidence="1" id="KW-0472">Membrane</keyword>
<keyword evidence="1" id="KW-0812">Transmembrane</keyword>
<evidence type="ECO:0000256" key="1">
    <source>
        <dbReference type="SAM" id="Phobius"/>
    </source>
</evidence>
<gene>
    <name evidence="2" type="ORF">NIOZUU157_00096</name>
</gene>
<sequence>MWWWIIGIVFAVSWILIIWSLYTAPLMPDNYDLREEDIWPAEEWPDLLDEEE</sequence>
<reference evidence="2" key="1">
    <citation type="submission" date="2020-08" db="EMBL/GenBank/DDBJ databases">
        <title>Bridging the membrane lipid divide: bacteria of the FCB group superphylum have the potential to synthesize archaeal ether lipids.</title>
        <authorList>
            <person name="Villanueva L."/>
            <person name="von Meijenfeldt F.A.B."/>
            <person name="Westbye A.B."/>
            <person name="Yadav S."/>
            <person name="Hopmans E.C."/>
            <person name="Dutilh B.E."/>
            <person name="Sinninghe Damste J.S."/>
        </authorList>
    </citation>
    <scope>NUCLEOTIDE SEQUENCE</scope>
    <source>
        <strain evidence="2">NIOZ-UU157</strain>
    </source>
</reference>
<keyword evidence="1" id="KW-1133">Transmembrane helix</keyword>